<reference evidence="3" key="1">
    <citation type="submission" date="2020-10" db="EMBL/GenBank/DDBJ databases">
        <title>Feather gene expression reveals the developmental basis of iridescence in African starlings.</title>
        <authorList>
            <person name="Rubenstein D.R."/>
        </authorList>
    </citation>
    <scope>NUCLEOTIDE SEQUENCE</scope>
    <source>
        <strain evidence="3">SS15</strain>
        <tissue evidence="3">Liver</tissue>
    </source>
</reference>
<feature type="compositionally biased region" description="Low complexity" evidence="2">
    <location>
        <begin position="76"/>
        <end position="93"/>
    </location>
</feature>
<accession>A0A835NT85</accession>
<dbReference type="PANTHER" id="PTHR12832:SF17">
    <property type="entry name" value="T-COMPLEX PROTEIN 11-LIKE PROTEIN 2"/>
    <property type="match status" value="1"/>
</dbReference>
<dbReference type="Pfam" id="PF05794">
    <property type="entry name" value="Tcp11"/>
    <property type="match status" value="1"/>
</dbReference>
<gene>
    <name evidence="4" type="ORF">IHE44_0012333</name>
    <name evidence="3" type="ORF">IHE44_012201</name>
</gene>
<evidence type="ECO:0000313" key="3">
    <source>
        <dbReference type="EMBL" id="KAG0120685.1"/>
    </source>
</evidence>
<evidence type="ECO:0008006" key="6">
    <source>
        <dbReference type="Google" id="ProtNLM"/>
    </source>
</evidence>
<dbReference type="EMBL" id="JADDUC010000060">
    <property type="protein sequence ID" value="KAG0120685.1"/>
    <property type="molecule type" value="Genomic_DNA"/>
</dbReference>
<organism evidence="3">
    <name type="scientific">Lamprotornis superbus</name>
    <dbReference type="NCBI Taxonomy" id="245042"/>
    <lineage>
        <taxon>Eukaryota</taxon>
        <taxon>Metazoa</taxon>
        <taxon>Chordata</taxon>
        <taxon>Craniata</taxon>
        <taxon>Vertebrata</taxon>
        <taxon>Euteleostomi</taxon>
        <taxon>Archelosauria</taxon>
        <taxon>Archosauria</taxon>
        <taxon>Dinosauria</taxon>
        <taxon>Saurischia</taxon>
        <taxon>Theropoda</taxon>
        <taxon>Coelurosauria</taxon>
        <taxon>Aves</taxon>
        <taxon>Neognathae</taxon>
        <taxon>Neoaves</taxon>
        <taxon>Telluraves</taxon>
        <taxon>Australaves</taxon>
        <taxon>Passeriformes</taxon>
        <taxon>Sturnidae</taxon>
        <taxon>Lamprotornis</taxon>
    </lineage>
</organism>
<evidence type="ECO:0000256" key="1">
    <source>
        <dbReference type="ARBA" id="ARBA00010954"/>
    </source>
</evidence>
<protein>
    <recommendedName>
        <fullName evidence="6">T-complex protein 11-like protein 2</fullName>
    </recommendedName>
</protein>
<comment type="caution">
    <text evidence="3">The sequence shown here is derived from an EMBL/GenBank/DDBJ whole genome shotgun (WGS) entry which is preliminary data.</text>
</comment>
<dbReference type="InterPro" id="IPR008862">
    <property type="entry name" value="Tcp11"/>
</dbReference>
<feature type="compositionally biased region" description="Low complexity" evidence="2">
    <location>
        <begin position="54"/>
        <end position="70"/>
    </location>
</feature>
<sequence>MDTLIVRAGSLNLTGGCVRARRAPRRTATGSGLVYCVNKVKGIRMPLNDEQNSDSDSSRLSESTASSSDSEYSRQSFNSDSSSKPSSPASSPPKVITFDELMAATRNLSNWTLAHEIAVNANFCIKHEDYPQNSFAGTVKQIVHKAFWDHLESELNEDPPEYEHAIKLFEEIKEILLSFLTPGANRIHNQICEVLDTDLIRQQAEHNAVDIPGLANYIINTMGKLCAPVRDNDIKQLKATDNIVELLRQIFRVLDLMKVDMANYTIKSLRPYLCHNLVDYERTKFQEILDETPSALNLTTEWIKESIEDEMSSISDESSSSPGANSSSKPIISPTLVLNNGYLKLLQWDYCKTIPETLITDEVRLQELREKLNQLKVIACVSLITNNMVGAAIVDIPDFADQLKRISLPLLEGMNKKSFDLKEALNAIGIQICSTVNKSLSERGLPTLSEEMRSNLMGQIAHIVEKNNPVCSLIDKRIQLFMRSLLALPSFQKCMPTVPGGLSVIQTEIELLGSQYASIVNFNKKVYGPFYANILRKLLFPEAAMEKTEAETSSRWVEPKLNSVNVTHVDPEPEQTKAV</sequence>
<comment type="similarity">
    <text evidence="1">Belongs to the TCP11 family.</text>
</comment>
<evidence type="ECO:0000256" key="2">
    <source>
        <dbReference type="SAM" id="MobiDB-lite"/>
    </source>
</evidence>
<dbReference type="OrthoDB" id="276323at2759"/>
<keyword evidence="5" id="KW-1185">Reference proteome</keyword>
<dbReference type="Proteomes" id="UP000618051">
    <property type="component" value="Unassembled WGS sequence"/>
</dbReference>
<dbReference type="EMBL" id="JADDUC020000005">
    <property type="protein sequence ID" value="KAI1239219.1"/>
    <property type="molecule type" value="Genomic_DNA"/>
</dbReference>
<dbReference type="PANTHER" id="PTHR12832">
    <property type="entry name" value="TESTIS-SPECIFIC PROTEIN PBS13 T-COMPLEX 11"/>
    <property type="match status" value="1"/>
</dbReference>
<feature type="region of interest" description="Disordered" evidence="2">
    <location>
        <begin position="46"/>
        <end position="93"/>
    </location>
</feature>
<dbReference type="AlphaFoldDB" id="A0A835NT85"/>
<proteinExistence type="inferred from homology"/>
<reference evidence="4 5" key="2">
    <citation type="journal article" date="2021" name="J. Hered.">
        <title>Feather Gene Expression Elucidates the Developmental Basis of Plumage Iridescence in African Starlings.</title>
        <authorList>
            <person name="Rubenstein D.R."/>
            <person name="Corvelo A."/>
            <person name="MacManes M.D."/>
            <person name="Maia R."/>
            <person name="Narzisi G."/>
            <person name="Rousaki A."/>
            <person name="Vandenabeele P."/>
            <person name="Shawkey M.D."/>
            <person name="Solomon J."/>
        </authorList>
    </citation>
    <scope>NUCLEOTIDE SEQUENCE [LARGE SCALE GENOMIC DNA]</scope>
    <source>
        <strain evidence="4">SS15</strain>
    </source>
</reference>
<name>A0A835NT85_9PASS</name>
<evidence type="ECO:0000313" key="4">
    <source>
        <dbReference type="EMBL" id="KAI1239219.1"/>
    </source>
</evidence>
<evidence type="ECO:0000313" key="5">
    <source>
        <dbReference type="Proteomes" id="UP000618051"/>
    </source>
</evidence>
<reference evidence="4" key="3">
    <citation type="submission" date="2022-01" db="EMBL/GenBank/DDBJ databases">
        <authorList>
            <person name="Rubenstein D.R."/>
        </authorList>
    </citation>
    <scope>NUCLEOTIDE SEQUENCE</scope>
    <source>
        <strain evidence="4">SS15</strain>
        <tissue evidence="4">Liver</tissue>
    </source>
</reference>
<dbReference type="GO" id="GO:0007165">
    <property type="term" value="P:signal transduction"/>
    <property type="evidence" value="ECO:0007669"/>
    <property type="project" value="TreeGrafter"/>
</dbReference>